<organism evidence="1 2">
    <name type="scientific">Palleniella muris</name>
    <dbReference type="NCBI Taxonomy" id="3038145"/>
    <lineage>
        <taxon>Bacteria</taxon>
        <taxon>Pseudomonadati</taxon>
        <taxon>Bacteroidota</taxon>
        <taxon>Bacteroidia</taxon>
        <taxon>Bacteroidales</taxon>
        <taxon>Prevotellaceae</taxon>
        <taxon>Palleniella</taxon>
    </lineage>
</organism>
<dbReference type="EMBL" id="SRZC01000004">
    <property type="protein sequence ID" value="TGX83382.1"/>
    <property type="molecule type" value="Genomic_DNA"/>
</dbReference>
<gene>
    <name evidence="1" type="ORF">E5358_03775</name>
</gene>
<evidence type="ECO:0000313" key="1">
    <source>
        <dbReference type="EMBL" id="TGX83382.1"/>
    </source>
</evidence>
<keyword evidence="2" id="KW-1185">Reference proteome</keyword>
<sequence length="436" mass="48802">MKTHIIIASLLLAAICHAQPLVLSLKECRSMALGHSEDMKISSNNTLQAVLDHKVARNSLLPQLTGSAMGMYMAPDMDFDGMTLSMKGTWTARLNLTQPIYVGGKIMSGIKLAKLGVEASHEQLKVTRANVIADADNAYWTYIAVMEKKRMLESMLEYISSIYNQVRNSVDAEMAISADLLRVEAKRSDFNYQLEKVNNGLEMCRMNLCNVVGADFSTQIVPTDTIITIDGSAHCSVGKDLISNRPEYRLLQKQTDISQEQVKLACADYLPTLALSAGYSYFGNLKIKGFADDGTGRMTPFSERYNDDSFSLMLSLSVPIWNRGEGHRKVQKQKLAVEDARLDLEKNNRLMLIELQNAYNNLHSSESLIATAEAGEREAEEVLRVMTDRYEVGMCTLTDLLEAQSQWHSARSNSIEARTQYKIYETDYQRVAGLME</sequence>
<dbReference type="Proteomes" id="UP000308886">
    <property type="component" value="Unassembled WGS sequence"/>
</dbReference>
<accession>A0AC61QSQ8</accession>
<name>A0AC61QSQ8_9BACT</name>
<reference evidence="1" key="1">
    <citation type="submission" date="2019-04" db="EMBL/GenBank/DDBJ databases">
        <title>Microbes associate with the intestines of laboratory mice.</title>
        <authorList>
            <person name="Navarre W."/>
            <person name="Wong E."/>
            <person name="Huang K."/>
            <person name="Tropini C."/>
            <person name="Ng K."/>
            <person name="Yu B."/>
        </authorList>
    </citation>
    <scope>NUCLEOTIDE SEQUENCE</scope>
    <source>
        <strain evidence="1">NM73_A23</strain>
    </source>
</reference>
<evidence type="ECO:0000313" key="2">
    <source>
        <dbReference type="Proteomes" id="UP000308886"/>
    </source>
</evidence>
<protein>
    <submittedName>
        <fullName evidence="1">TolC family protein</fullName>
    </submittedName>
</protein>
<proteinExistence type="predicted"/>
<comment type="caution">
    <text evidence="1">The sequence shown here is derived from an EMBL/GenBank/DDBJ whole genome shotgun (WGS) entry which is preliminary data.</text>
</comment>